<accession>A0A6A6JGG9</accession>
<sequence length="489" mass="53054">MSADLFAEFGETPSQPQQTSVGNRDTQAAQTFSLFDSLAPSAPAPALQNQLHSQPIASNEAEDDDEWGDFEGPTATTPAAPKQDALTSQPSAQTWEASQSSWQPAPVFNAKKSYDSNVLFDAEDEVGEEEDEFGDFEGPGSSSAPAPPPASGTGQLIDLMGDLEISQPVPPSIEQRREQKTTSKPSASTTKKKPVHGFGPIVRTKQPEAASPPAPARNEEPWASFDDWEASIPATQQPKPTSKVIPSQSEAVAAQSPALMSMDEPEPGELPPTNVPPPALLLSLFLPLFAEAQEKLFKPLAAQALPMRNRLLSDPVTIAYLQGYLSLASVAARIIAGRKLRWKRDVHLSQGMRIGPASSRGTSGMKLTGIDKSENLKEEREVSDVVRAWKEQVGKLRHAVAAANQAKSRSLGAVPDIQETMAVRTLKQAEGGIPARQSCMLCGLKREERVTAADVDVEDSSGEWWVDQVSMHRGCRNFWQQHKDRLRQR</sequence>
<evidence type="ECO:0000313" key="3">
    <source>
        <dbReference type="Proteomes" id="UP000800097"/>
    </source>
</evidence>
<feature type="compositionally biased region" description="Acidic residues" evidence="1">
    <location>
        <begin position="121"/>
        <end position="135"/>
    </location>
</feature>
<evidence type="ECO:0000256" key="1">
    <source>
        <dbReference type="SAM" id="MobiDB-lite"/>
    </source>
</evidence>
<feature type="region of interest" description="Disordered" evidence="1">
    <location>
        <begin position="119"/>
        <end position="221"/>
    </location>
</feature>
<feature type="compositionally biased region" description="Polar residues" evidence="1">
    <location>
        <begin position="48"/>
        <end position="57"/>
    </location>
</feature>
<dbReference type="Proteomes" id="UP000800097">
    <property type="component" value="Unassembled WGS sequence"/>
</dbReference>
<keyword evidence="3" id="KW-1185">Reference proteome</keyword>
<dbReference type="PANTHER" id="PTHR42084">
    <property type="entry name" value="YALI0E26631P"/>
    <property type="match status" value="1"/>
</dbReference>
<feature type="region of interest" description="Disordered" evidence="1">
    <location>
        <begin position="233"/>
        <end position="255"/>
    </location>
</feature>
<organism evidence="2 3">
    <name type="scientific">Westerdykella ornata</name>
    <dbReference type="NCBI Taxonomy" id="318751"/>
    <lineage>
        <taxon>Eukaryota</taxon>
        <taxon>Fungi</taxon>
        <taxon>Dikarya</taxon>
        <taxon>Ascomycota</taxon>
        <taxon>Pezizomycotina</taxon>
        <taxon>Dothideomycetes</taxon>
        <taxon>Pleosporomycetidae</taxon>
        <taxon>Pleosporales</taxon>
        <taxon>Sporormiaceae</taxon>
        <taxon>Westerdykella</taxon>
    </lineage>
</organism>
<name>A0A6A6JGG9_WESOR</name>
<reference evidence="2" key="1">
    <citation type="journal article" date="2020" name="Stud. Mycol.">
        <title>101 Dothideomycetes genomes: a test case for predicting lifestyles and emergence of pathogens.</title>
        <authorList>
            <person name="Haridas S."/>
            <person name="Albert R."/>
            <person name="Binder M."/>
            <person name="Bloem J."/>
            <person name="Labutti K."/>
            <person name="Salamov A."/>
            <person name="Andreopoulos B."/>
            <person name="Baker S."/>
            <person name="Barry K."/>
            <person name="Bills G."/>
            <person name="Bluhm B."/>
            <person name="Cannon C."/>
            <person name="Castanera R."/>
            <person name="Culley D."/>
            <person name="Daum C."/>
            <person name="Ezra D."/>
            <person name="Gonzalez J."/>
            <person name="Henrissat B."/>
            <person name="Kuo A."/>
            <person name="Liang C."/>
            <person name="Lipzen A."/>
            <person name="Lutzoni F."/>
            <person name="Magnuson J."/>
            <person name="Mondo S."/>
            <person name="Nolan M."/>
            <person name="Ohm R."/>
            <person name="Pangilinan J."/>
            <person name="Park H.-J."/>
            <person name="Ramirez L."/>
            <person name="Alfaro M."/>
            <person name="Sun H."/>
            <person name="Tritt A."/>
            <person name="Yoshinaga Y."/>
            <person name="Zwiers L.-H."/>
            <person name="Turgeon B."/>
            <person name="Goodwin S."/>
            <person name="Spatafora J."/>
            <person name="Crous P."/>
            <person name="Grigoriev I."/>
        </authorList>
    </citation>
    <scope>NUCLEOTIDE SEQUENCE</scope>
    <source>
        <strain evidence="2">CBS 379.55</strain>
    </source>
</reference>
<dbReference type="GeneID" id="54549613"/>
<feature type="compositionally biased region" description="Polar residues" evidence="1">
    <location>
        <begin position="12"/>
        <end position="32"/>
    </location>
</feature>
<protein>
    <submittedName>
        <fullName evidence="2">Uncharacterized protein</fullName>
    </submittedName>
</protein>
<dbReference type="RefSeq" id="XP_033652976.1">
    <property type="nucleotide sequence ID" value="XM_033796438.1"/>
</dbReference>
<feature type="compositionally biased region" description="Low complexity" evidence="1">
    <location>
        <begin position="33"/>
        <end position="47"/>
    </location>
</feature>
<dbReference type="PANTHER" id="PTHR42084:SF1">
    <property type="entry name" value="SERINE_THREONINE-PROTEIN KINASE PPK6"/>
    <property type="match status" value="1"/>
</dbReference>
<gene>
    <name evidence="2" type="ORF">EI97DRAFT_400358</name>
</gene>
<feature type="compositionally biased region" description="Acidic residues" evidence="1">
    <location>
        <begin position="60"/>
        <end position="69"/>
    </location>
</feature>
<feature type="compositionally biased region" description="Polar residues" evidence="1">
    <location>
        <begin position="233"/>
        <end position="250"/>
    </location>
</feature>
<dbReference type="AlphaFoldDB" id="A0A6A6JGG9"/>
<proteinExistence type="predicted"/>
<dbReference type="OrthoDB" id="5420391at2759"/>
<dbReference type="EMBL" id="ML986497">
    <property type="protein sequence ID" value="KAF2275437.1"/>
    <property type="molecule type" value="Genomic_DNA"/>
</dbReference>
<feature type="region of interest" description="Disordered" evidence="1">
    <location>
        <begin position="1"/>
        <end position="105"/>
    </location>
</feature>
<feature type="compositionally biased region" description="Polar residues" evidence="1">
    <location>
        <begin position="85"/>
        <end position="103"/>
    </location>
</feature>
<evidence type="ECO:0000313" key="2">
    <source>
        <dbReference type="EMBL" id="KAF2275437.1"/>
    </source>
</evidence>